<dbReference type="AlphaFoldDB" id="A9MIJ3"/>
<reference evidence="1 2" key="1">
    <citation type="submission" date="2007-11" db="EMBL/GenBank/DDBJ databases">
        <authorList>
            <consortium name="The Salmonella enterica serovar Arizonae Genome Sequencing Project"/>
            <person name="McClelland M."/>
            <person name="Sanderson E.K."/>
            <person name="Porwollik S."/>
            <person name="Spieth J."/>
            <person name="Clifton W.S."/>
            <person name="Fulton R."/>
            <person name="Chunyan W."/>
            <person name="Wollam A."/>
            <person name="Shah N."/>
            <person name="Pepin K."/>
            <person name="Bhonagiri V."/>
            <person name="Nash W."/>
            <person name="Johnson M."/>
            <person name="Thiruvilangam P."/>
            <person name="Wilson R."/>
        </authorList>
    </citation>
    <scope>NUCLEOTIDE SEQUENCE [LARGE SCALE GENOMIC DNA]</scope>
    <source>
        <strain evidence="2">ATCC BAA-731 / CDC346-86 / RSK2980</strain>
    </source>
</reference>
<accession>A9MIJ3</accession>
<gene>
    <name evidence="1" type="ordered locus">SARI_00503</name>
</gene>
<keyword evidence="2" id="KW-1185">Reference proteome</keyword>
<sequence>MWFFLIYWLMWSCELPRSGKPHTPELRQEALKLAEHIGVTAAAGDLCLYESQPYAG</sequence>
<organism evidence="1 2">
    <name type="scientific">Salmonella arizonae (strain ATCC BAA-731 / CDC346-86 / RSK2980)</name>
    <dbReference type="NCBI Taxonomy" id="41514"/>
    <lineage>
        <taxon>Bacteria</taxon>
        <taxon>Pseudomonadati</taxon>
        <taxon>Pseudomonadota</taxon>
        <taxon>Gammaproteobacteria</taxon>
        <taxon>Enterobacterales</taxon>
        <taxon>Enterobacteriaceae</taxon>
        <taxon>Salmonella</taxon>
    </lineage>
</organism>
<dbReference type="EMBL" id="CP000880">
    <property type="protein sequence ID" value="ABX20430.1"/>
    <property type="molecule type" value="Genomic_DNA"/>
</dbReference>
<dbReference type="KEGG" id="ses:SARI_00503"/>
<dbReference type="Proteomes" id="UP000002084">
    <property type="component" value="Chromosome"/>
</dbReference>
<name>A9MIJ3_SALAR</name>
<evidence type="ECO:0000313" key="1">
    <source>
        <dbReference type="EMBL" id="ABX20430.1"/>
    </source>
</evidence>
<proteinExistence type="predicted"/>
<protein>
    <submittedName>
        <fullName evidence="1">Uncharacterized protein</fullName>
    </submittedName>
</protein>
<dbReference type="HOGENOM" id="CLU_3011645_0_0_6"/>
<evidence type="ECO:0000313" key="2">
    <source>
        <dbReference type="Proteomes" id="UP000002084"/>
    </source>
</evidence>